<sequence>MAGYWLCGASVDADDRMDIPMGEKVGANDTLIVSIIVEDYAFDHMFTERRFHCEDYWTMGINNGSISHFDFTTYPKLELLFVESGFD</sequence>
<accession>A0A915J8Y3</accession>
<dbReference type="AlphaFoldDB" id="A0A915J8Y3"/>
<proteinExistence type="predicted"/>
<dbReference type="Proteomes" id="UP000887565">
    <property type="component" value="Unplaced"/>
</dbReference>
<keyword evidence="1" id="KW-1185">Reference proteome</keyword>
<reference evidence="2" key="1">
    <citation type="submission" date="2022-11" db="UniProtKB">
        <authorList>
            <consortium name="WormBaseParasite"/>
        </authorList>
    </citation>
    <scope>IDENTIFICATION</scope>
</reference>
<protein>
    <submittedName>
        <fullName evidence="2">Uncharacterized protein</fullName>
    </submittedName>
</protein>
<dbReference type="WBParaSite" id="nRc.2.0.1.t22617-RA">
    <property type="protein sequence ID" value="nRc.2.0.1.t22617-RA"/>
    <property type="gene ID" value="nRc.2.0.1.g22617"/>
</dbReference>
<name>A0A915J8Y3_ROMCU</name>
<evidence type="ECO:0000313" key="1">
    <source>
        <dbReference type="Proteomes" id="UP000887565"/>
    </source>
</evidence>
<evidence type="ECO:0000313" key="2">
    <source>
        <dbReference type="WBParaSite" id="nRc.2.0.1.t22617-RA"/>
    </source>
</evidence>
<organism evidence="1 2">
    <name type="scientific">Romanomermis culicivorax</name>
    <name type="common">Nematode worm</name>
    <dbReference type="NCBI Taxonomy" id="13658"/>
    <lineage>
        <taxon>Eukaryota</taxon>
        <taxon>Metazoa</taxon>
        <taxon>Ecdysozoa</taxon>
        <taxon>Nematoda</taxon>
        <taxon>Enoplea</taxon>
        <taxon>Dorylaimia</taxon>
        <taxon>Mermithida</taxon>
        <taxon>Mermithoidea</taxon>
        <taxon>Mermithidae</taxon>
        <taxon>Romanomermis</taxon>
    </lineage>
</organism>